<keyword evidence="9" id="KW-1185">Reference proteome</keyword>
<dbReference type="PANTHER" id="PTHR24329">
    <property type="entry name" value="HOMEOBOX PROTEIN ARISTALESS"/>
    <property type="match status" value="1"/>
</dbReference>
<dbReference type="Gene3D" id="1.10.10.60">
    <property type="entry name" value="Homeodomain-like"/>
    <property type="match status" value="1"/>
</dbReference>
<gene>
    <name evidence="8" type="primary">RAX2</name>
    <name evidence="8" type="ORF">Ciccas_005305</name>
</gene>
<proteinExistence type="predicted"/>
<evidence type="ECO:0000256" key="4">
    <source>
        <dbReference type="ARBA" id="ARBA00023242"/>
    </source>
</evidence>
<accession>A0ABD2Q940</accession>
<evidence type="ECO:0000313" key="8">
    <source>
        <dbReference type="EMBL" id="KAL3316052.1"/>
    </source>
</evidence>
<keyword evidence="2 5" id="KW-0238">DNA-binding</keyword>
<dbReference type="Pfam" id="PF00046">
    <property type="entry name" value="Homeodomain"/>
    <property type="match status" value="1"/>
</dbReference>
<dbReference type="SUPFAM" id="SSF46689">
    <property type="entry name" value="Homeodomain-like"/>
    <property type="match status" value="1"/>
</dbReference>
<keyword evidence="4 5" id="KW-0539">Nucleus</keyword>
<keyword evidence="3 5" id="KW-0371">Homeobox</keyword>
<organism evidence="8 9">
    <name type="scientific">Cichlidogyrus casuarinus</name>
    <dbReference type="NCBI Taxonomy" id="1844966"/>
    <lineage>
        <taxon>Eukaryota</taxon>
        <taxon>Metazoa</taxon>
        <taxon>Spiralia</taxon>
        <taxon>Lophotrochozoa</taxon>
        <taxon>Platyhelminthes</taxon>
        <taxon>Monogenea</taxon>
        <taxon>Monopisthocotylea</taxon>
        <taxon>Dactylogyridea</taxon>
        <taxon>Ancyrocephalidae</taxon>
        <taxon>Cichlidogyrus</taxon>
    </lineage>
</organism>
<dbReference type="PROSITE" id="PS50071">
    <property type="entry name" value="HOMEOBOX_2"/>
    <property type="match status" value="1"/>
</dbReference>
<dbReference type="AlphaFoldDB" id="A0ABD2Q940"/>
<dbReference type="InterPro" id="IPR017970">
    <property type="entry name" value="Homeobox_CS"/>
</dbReference>
<feature type="domain" description="Homeobox" evidence="7">
    <location>
        <begin position="22"/>
        <end position="82"/>
    </location>
</feature>
<reference evidence="8 9" key="1">
    <citation type="submission" date="2024-11" db="EMBL/GenBank/DDBJ databases">
        <title>Adaptive evolution of stress response genes in parasites aligns with host niche diversity.</title>
        <authorList>
            <person name="Hahn C."/>
            <person name="Resl P."/>
        </authorList>
    </citation>
    <scope>NUCLEOTIDE SEQUENCE [LARGE SCALE GENOMIC DNA]</scope>
    <source>
        <strain evidence="8">EGGRZ-B1_66</strain>
        <tissue evidence="8">Body</tissue>
    </source>
</reference>
<dbReference type="GO" id="GO:0003677">
    <property type="term" value="F:DNA binding"/>
    <property type="evidence" value="ECO:0007669"/>
    <property type="project" value="UniProtKB-UniRule"/>
</dbReference>
<sequence length="133" mass="15800">MKKFVIESMLTDGKVTKDSRLLKNRRNRTTFTTFQLHELEQAFEKTHYPDISAREELAQRTHLPEVRVQVWFQNRRAKWRRQERQESAIHSQHLNEIFAKNSSPTSPTNDNYSLKLLENFLQNSASFSNQSSF</sequence>
<feature type="DNA-binding region" description="Homeobox" evidence="5">
    <location>
        <begin position="24"/>
        <end position="83"/>
    </location>
</feature>
<dbReference type="GO" id="GO:0005634">
    <property type="term" value="C:nucleus"/>
    <property type="evidence" value="ECO:0007669"/>
    <property type="project" value="UniProtKB-SubCell"/>
</dbReference>
<dbReference type="SMART" id="SM00389">
    <property type="entry name" value="HOX"/>
    <property type="match status" value="1"/>
</dbReference>
<dbReference type="InterPro" id="IPR050649">
    <property type="entry name" value="Paired_Homeobox_TFs"/>
</dbReference>
<dbReference type="InterPro" id="IPR009057">
    <property type="entry name" value="Homeodomain-like_sf"/>
</dbReference>
<evidence type="ECO:0000256" key="6">
    <source>
        <dbReference type="RuleBase" id="RU000682"/>
    </source>
</evidence>
<comment type="subcellular location">
    <subcellularLocation>
        <location evidence="1 5 6">Nucleus</location>
    </subcellularLocation>
</comment>
<dbReference type="Proteomes" id="UP001626550">
    <property type="component" value="Unassembled WGS sequence"/>
</dbReference>
<dbReference type="FunFam" id="1.10.10.60:FF:000679">
    <property type="entry name" value="Homeobox protein aristaless"/>
    <property type="match status" value="1"/>
</dbReference>
<name>A0ABD2Q940_9PLAT</name>
<evidence type="ECO:0000256" key="2">
    <source>
        <dbReference type="ARBA" id="ARBA00023125"/>
    </source>
</evidence>
<dbReference type="PANTHER" id="PTHR24329:SF543">
    <property type="entry name" value="FI01017P-RELATED"/>
    <property type="match status" value="1"/>
</dbReference>
<evidence type="ECO:0000259" key="7">
    <source>
        <dbReference type="PROSITE" id="PS50071"/>
    </source>
</evidence>
<evidence type="ECO:0000256" key="3">
    <source>
        <dbReference type="ARBA" id="ARBA00023155"/>
    </source>
</evidence>
<dbReference type="InterPro" id="IPR001356">
    <property type="entry name" value="HD"/>
</dbReference>
<dbReference type="CDD" id="cd00086">
    <property type="entry name" value="homeodomain"/>
    <property type="match status" value="1"/>
</dbReference>
<comment type="caution">
    <text evidence="8">The sequence shown here is derived from an EMBL/GenBank/DDBJ whole genome shotgun (WGS) entry which is preliminary data.</text>
</comment>
<dbReference type="PROSITE" id="PS00027">
    <property type="entry name" value="HOMEOBOX_1"/>
    <property type="match status" value="1"/>
</dbReference>
<dbReference type="EMBL" id="JBJKFK010000612">
    <property type="protein sequence ID" value="KAL3316052.1"/>
    <property type="molecule type" value="Genomic_DNA"/>
</dbReference>
<evidence type="ECO:0000313" key="9">
    <source>
        <dbReference type="Proteomes" id="UP001626550"/>
    </source>
</evidence>
<evidence type="ECO:0000256" key="5">
    <source>
        <dbReference type="PROSITE-ProRule" id="PRU00108"/>
    </source>
</evidence>
<evidence type="ECO:0000256" key="1">
    <source>
        <dbReference type="ARBA" id="ARBA00004123"/>
    </source>
</evidence>
<protein>
    <submittedName>
        <fullName evidence="8">Bud site selection protein, Revert to axial protein 2</fullName>
    </submittedName>
</protein>